<proteinExistence type="predicted"/>
<organism evidence="2 3">
    <name type="scientific">Hibiscus sabdariffa</name>
    <name type="common">roselle</name>
    <dbReference type="NCBI Taxonomy" id="183260"/>
    <lineage>
        <taxon>Eukaryota</taxon>
        <taxon>Viridiplantae</taxon>
        <taxon>Streptophyta</taxon>
        <taxon>Embryophyta</taxon>
        <taxon>Tracheophyta</taxon>
        <taxon>Spermatophyta</taxon>
        <taxon>Magnoliopsida</taxon>
        <taxon>eudicotyledons</taxon>
        <taxon>Gunneridae</taxon>
        <taxon>Pentapetalae</taxon>
        <taxon>rosids</taxon>
        <taxon>malvids</taxon>
        <taxon>Malvales</taxon>
        <taxon>Malvaceae</taxon>
        <taxon>Malvoideae</taxon>
        <taxon>Hibiscus</taxon>
    </lineage>
</organism>
<feature type="region of interest" description="Disordered" evidence="1">
    <location>
        <begin position="32"/>
        <end position="69"/>
    </location>
</feature>
<accession>A0ABR2TZQ0</accession>
<evidence type="ECO:0000313" key="2">
    <source>
        <dbReference type="EMBL" id="KAK9042756.1"/>
    </source>
</evidence>
<comment type="caution">
    <text evidence="2">The sequence shown here is derived from an EMBL/GenBank/DDBJ whole genome shotgun (WGS) entry which is preliminary data.</text>
</comment>
<sequence length="92" mass="10187">MAVTASPKPKGSNPWRFWKAMRHVFICCTPVKPSSSRRKGNAVAATPTPLRSNLGSPLPSPEHAYSTMNAEERDENLKEVIAYCNKSMELVL</sequence>
<evidence type="ECO:0000313" key="3">
    <source>
        <dbReference type="Proteomes" id="UP001396334"/>
    </source>
</evidence>
<protein>
    <submittedName>
        <fullName evidence="2">Uncharacterized protein</fullName>
    </submittedName>
</protein>
<gene>
    <name evidence="2" type="ORF">V6N11_071117</name>
</gene>
<dbReference type="EMBL" id="JBBPBN010000003">
    <property type="protein sequence ID" value="KAK9042756.1"/>
    <property type="molecule type" value="Genomic_DNA"/>
</dbReference>
<name>A0ABR2TZQ0_9ROSI</name>
<dbReference type="Proteomes" id="UP001396334">
    <property type="component" value="Unassembled WGS sequence"/>
</dbReference>
<evidence type="ECO:0000256" key="1">
    <source>
        <dbReference type="SAM" id="MobiDB-lite"/>
    </source>
</evidence>
<reference evidence="2 3" key="1">
    <citation type="journal article" date="2024" name="G3 (Bethesda)">
        <title>Genome assembly of Hibiscus sabdariffa L. provides insights into metabolisms of medicinal natural products.</title>
        <authorList>
            <person name="Kim T."/>
        </authorList>
    </citation>
    <scope>NUCLEOTIDE SEQUENCE [LARGE SCALE GENOMIC DNA]</scope>
    <source>
        <strain evidence="2">TK-2024</strain>
        <tissue evidence="2">Old leaves</tissue>
    </source>
</reference>
<keyword evidence="3" id="KW-1185">Reference proteome</keyword>